<feature type="transmembrane region" description="Helical" evidence="1">
    <location>
        <begin position="7"/>
        <end position="27"/>
    </location>
</feature>
<evidence type="ECO:0000313" key="3">
    <source>
        <dbReference type="Proteomes" id="UP000323257"/>
    </source>
</evidence>
<gene>
    <name evidence="2" type="ORF">BCM02_101299</name>
</gene>
<dbReference type="Proteomes" id="UP000323257">
    <property type="component" value="Unassembled WGS sequence"/>
</dbReference>
<feature type="transmembrane region" description="Helical" evidence="1">
    <location>
        <begin position="105"/>
        <end position="125"/>
    </location>
</feature>
<dbReference type="AlphaFoldDB" id="A0A5S5CJJ6"/>
<dbReference type="OrthoDB" id="5998965at2"/>
<feature type="transmembrane region" description="Helical" evidence="1">
    <location>
        <begin position="73"/>
        <end position="93"/>
    </location>
</feature>
<accession>A0A5S5CJJ6</accession>
<reference evidence="2 3" key="1">
    <citation type="submission" date="2019-07" db="EMBL/GenBank/DDBJ databases">
        <title>Genomic Encyclopedia of Type Strains, Phase III (KMG-III): the genomes of soil and plant-associated and newly described type strains.</title>
        <authorList>
            <person name="Whitman W."/>
        </authorList>
    </citation>
    <scope>NUCLEOTIDE SEQUENCE [LARGE SCALE GENOMIC DNA]</scope>
    <source>
        <strain evidence="2 3">BL24</strain>
    </source>
</reference>
<sequence>MYEVSLFRLYLLRAAYLFIAVGLSIYVLPDVIQQVIDPTREWEMMEGVVACMQAALCVLCFVGLRYPLKMLPLLVWEMVWKAIWLLIVALPLWMSGEMDEATWSTAFACFMGIVAPIAMPWRYLFKKFASLTGDRWK</sequence>
<keyword evidence="1" id="KW-1133">Transmembrane helix</keyword>
<dbReference type="EMBL" id="VNHS01000001">
    <property type="protein sequence ID" value="TYP79183.1"/>
    <property type="molecule type" value="Genomic_DNA"/>
</dbReference>
<evidence type="ECO:0000256" key="1">
    <source>
        <dbReference type="SAM" id="Phobius"/>
    </source>
</evidence>
<evidence type="ECO:0000313" key="2">
    <source>
        <dbReference type="EMBL" id="TYP79183.1"/>
    </source>
</evidence>
<feature type="transmembrane region" description="Helical" evidence="1">
    <location>
        <begin position="47"/>
        <end position="66"/>
    </location>
</feature>
<name>A0A5S5CJJ6_9BACL</name>
<dbReference type="RefSeq" id="WP_148927276.1">
    <property type="nucleotide sequence ID" value="NZ_VNHS01000001.1"/>
</dbReference>
<protein>
    <submittedName>
        <fullName evidence="2">Uncharacterized protein</fullName>
    </submittedName>
</protein>
<keyword evidence="1" id="KW-0812">Transmembrane</keyword>
<keyword evidence="1" id="KW-0472">Membrane</keyword>
<keyword evidence="3" id="KW-1185">Reference proteome</keyword>
<comment type="caution">
    <text evidence="2">The sequence shown here is derived from an EMBL/GenBank/DDBJ whole genome shotgun (WGS) entry which is preliminary data.</text>
</comment>
<organism evidence="2 3">
    <name type="scientific">Paenibacillus methanolicus</name>
    <dbReference type="NCBI Taxonomy" id="582686"/>
    <lineage>
        <taxon>Bacteria</taxon>
        <taxon>Bacillati</taxon>
        <taxon>Bacillota</taxon>
        <taxon>Bacilli</taxon>
        <taxon>Bacillales</taxon>
        <taxon>Paenibacillaceae</taxon>
        <taxon>Paenibacillus</taxon>
    </lineage>
</organism>
<proteinExistence type="predicted"/>